<dbReference type="SMART" id="SM00254">
    <property type="entry name" value="ShKT"/>
    <property type="match status" value="2"/>
</dbReference>
<dbReference type="Gene3D" id="1.10.10.1940">
    <property type="match status" value="1"/>
</dbReference>
<sequence length="126" mass="14160">MKLGYAALFIFLGFARLFETTEAVSTDPRYDCNNGRSNDTYCEANKSLCSSSHPKDIDYMHENCAHTCGFCMEQNCFDHALGCEHMISLCNSPTQSGWFRTACPKTCHVCVEQGRTESTAHRPTTR</sequence>
<dbReference type="PANTHER" id="PTHR21724">
    <property type="entry name" value="SHKT DOMAIN-CONTAINING PROTEIN"/>
    <property type="match status" value="1"/>
</dbReference>
<dbReference type="AlphaFoldDB" id="A0A4U5M086"/>
<name>A0A4U5M086_STECR</name>
<dbReference type="STRING" id="34508.A0A4U5M086"/>
<accession>A0A4U5M086</accession>
<dbReference type="Pfam" id="PF01549">
    <property type="entry name" value="ShK"/>
    <property type="match status" value="2"/>
</dbReference>
<proteinExistence type="predicted"/>
<feature type="signal peptide" evidence="2">
    <location>
        <begin position="1"/>
        <end position="23"/>
    </location>
</feature>
<comment type="caution">
    <text evidence="4">The sequence shown here is derived from an EMBL/GenBank/DDBJ whole genome shotgun (WGS) entry which is preliminary data.</text>
</comment>
<gene>
    <name evidence="4" type="ORF">L596_026061</name>
</gene>
<evidence type="ECO:0000313" key="5">
    <source>
        <dbReference type="Proteomes" id="UP000298663"/>
    </source>
</evidence>
<evidence type="ECO:0000256" key="2">
    <source>
        <dbReference type="SAM" id="SignalP"/>
    </source>
</evidence>
<evidence type="ECO:0000313" key="4">
    <source>
        <dbReference type="EMBL" id="TKR62049.1"/>
    </source>
</evidence>
<dbReference type="PROSITE" id="PS51670">
    <property type="entry name" value="SHKT"/>
    <property type="match status" value="1"/>
</dbReference>
<reference evidence="4 5" key="2">
    <citation type="journal article" date="2019" name="G3 (Bethesda)">
        <title>Hybrid Assembly of the Genome of the Entomopathogenic Nematode Steinernema carpocapsae Identifies the X-Chromosome.</title>
        <authorList>
            <person name="Serra L."/>
            <person name="Macchietto M."/>
            <person name="Macias-Munoz A."/>
            <person name="McGill C.J."/>
            <person name="Rodriguez I.M."/>
            <person name="Rodriguez B."/>
            <person name="Murad R."/>
            <person name="Mortazavi A."/>
        </authorList>
    </citation>
    <scope>NUCLEOTIDE SEQUENCE [LARGE SCALE GENOMIC DNA]</scope>
    <source>
        <strain evidence="4 5">ALL</strain>
    </source>
</reference>
<reference evidence="4 5" key="1">
    <citation type="journal article" date="2015" name="Genome Biol.">
        <title>Comparative genomics of Steinernema reveals deeply conserved gene regulatory networks.</title>
        <authorList>
            <person name="Dillman A.R."/>
            <person name="Macchietto M."/>
            <person name="Porter C.F."/>
            <person name="Rogers A."/>
            <person name="Williams B."/>
            <person name="Antoshechkin I."/>
            <person name="Lee M.M."/>
            <person name="Goodwin Z."/>
            <person name="Lu X."/>
            <person name="Lewis E.E."/>
            <person name="Goodrich-Blair H."/>
            <person name="Stock S.P."/>
            <person name="Adams B.J."/>
            <person name="Sternberg P.W."/>
            <person name="Mortazavi A."/>
        </authorList>
    </citation>
    <scope>NUCLEOTIDE SEQUENCE [LARGE SCALE GENOMIC DNA]</scope>
    <source>
        <strain evidence="4 5">ALL</strain>
    </source>
</reference>
<dbReference type="PANTHER" id="PTHR21724:SF109">
    <property type="entry name" value="SHKT DOMAIN-CONTAINING PROTEIN"/>
    <property type="match status" value="1"/>
</dbReference>
<evidence type="ECO:0000259" key="3">
    <source>
        <dbReference type="PROSITE" id="PS51670"/>
    </source>
</evidence>
<keyword evidence="5" id="KW-1185">Reference proteome</keyword>
<dbReference type="Gene3D" id="1.10.10.1870">
    <property type="entry name" value="ShTK domain-like"/>
    <property type="match status" value="1"/>
</dbReference>
<feature type="domain" description="ShKT" evidence="3">
    <location>
        <begin position="35"/>
        <end position="71"/>
    </location>
</feature>
<evidence type="ECO:0000256" key="1">
    <source>
        <dbReference type="PROSITE-ProRule" id="PRU01005"/>
    </source>
</evidence>
<comment type="caution">
    <text evidence="1">Lacks conserved residue(s) required for the propagation of feature annotation.</text>
</comment>
<keyword evidence="2" id="KW-0732">Signal</keyword>
<feature type="chain" id="PRO_5020392781" description="ShKT domain-containing protein" evidence="2">
    <location>
        <begin position="24"/>
        <end position="126"/>
    </location>
</feature>
<dbReference type="Proteomes" id="UP000298663">
    <property type="component" value="Unassembled WGS sequence"/>
</dbReference>
<dbReference type="InterPro" id="IPR003582">
    <property type="entry name" value="ShKT_dom"/>
</dbReference>
<organism evidence="4 5">
    <name type="scientific">Steinernema carpocapsae</name>
    <name type="common">Entomopathogenic nematode</name>
    <dbReference type="NCBI Taxonomy" id="34508"/>
    <lineage>
        <taxon>Eukaryota</taxon>
        <taxon>Metazoa</taxon>
        <taxon>Ecdysozoa</taxon>
        <taxon>Nematoda</taxon>
        <taxon>Chromadorea</taxon>
        <taxon>Rhabditida</taxon>
        <taxon>Tylenchina</taxon>
        <taxon>Panagrolaimomorpha</taxon>
        <taxon>Strongyloidoidea</taxon>
        <taxon>Steinernematidae</taxon>
        <taxon>Steinernema</taxon>
    </lineage>
</organism>
<protein>
    <recommendedName>
        <fullName evidence="3">ShKT domain-containing protein</fullName>
    </recommendedName>
</protein>
<dbReference type="EMBL" id="AZBU02000010">
    <property type="protein sequence ID" value="TKR62049.1"/>
    <property type="molecule type" value="Genomic_DNA"/>
</dbReference>